<evidence type="ECO:0000313" key="1">
    <source>
        <dbReference type="EMBL" id="CAH2301812.1"/>
    </source>
</evidence>
<dbReference type="EMBL" id="OW240917">
    <property type="protein sequence ID" value="CAH2301812.1"/>
    <property type="molecule type" value="Genomic_DNA"/>
</dbReference>
<dbReference type="Proteomes" id="UP001295444">
    <property type="component" value="Chromosome 06"/>
</dbReference>
<sequence length="168" mass="18806">MRSLARPSLPTLHTALHGQSLRHYYGSSLGHLHTTAASLGPLKSSYDPLHTTIMFTEFQDEGTYCLAKRRTFGAESTPKLKQRSRKHYASTSKYVNYSPVAIRYPDDFLYVEDPNRTPQNITDAVALCSSSGVSPTWLGNNRAFQRPYLFGILPDSASRLARLPDDKV</sequence>
<dbReference type="AlphaFoldDB" id="A0AAD1SMV3"/>
<keyword evidence="2" id="KW-1185">Reference proteome</keyword>
<reference evidence="1" key="1">
    <citation type="submission" date="2022-03" db="EMBL/GenBank/DDBJ databases">
        <authorList>
            <person name="Alioto T."/>
            <person name="Alioto T."/>
            <person name="Gomez Garrido J."/>
        </authorList>
    </citation>
    <scope>NUCLEOTIDE SEQUENCE</scope>
</reference>
<proteinExistence type="predicted"/>
<gene>
    <name evidence="1" type="ORF">PECUL_23A049369</name>
</gene>
<evidence type="ECO:0000313" key="2">
    <source>
        <dbReference type="Proteomes" id="UP001295444"/>
    </source>
</evidence>
<protein>
    <submittedName>
        <fullName evidence="1">Uncharacterized protein</fullName>
    </submittedName>
</protein>
<name>A0AAD1SMV3_PELCU</name>
<accession>A0AAD1SMV3</accession>
<organism evidence="1 2">
    <name type="scientific">Pelobates cultripes</name>
    <name type="common">Western spadefoot toad</name>
    <dbReference type="NCBI Taxonomy" id="61616"/>
    <lineage>
        <taxon>Eukaryota</taxon>
        <taxon>Metazoa</taxon>
        <taxon>Chordata</taxon>
        <taxon>Craniata</taxon>
        <taxon>Vertebrata</taxon>
        <taxon>Euteleostomi</taxon>
        <taxon>Amphibia</taxon>
        <taxon>Batrachia</taxon>
        <taxon>Anura</taxon>
        <taxon>Pelobatoidea</taxon>
        <taxon>Pelobatidae</taxon>
        <taxon>Pelobates</taxon>
    </lineage>
</organism>